<dbReference type="CDD" id="cd15831">
    <property type="entry name" value="BTAD"/>
    <property type="match status" value="1"/>
</dbReference>
<dbReference type="Gene3D" id="1.10.10.10">
    <property type="entry name" value="Winged helix-like DNA-binding domain superfamily/Winged helix DNA-binding domain"/>
    <property type="match status" value="2"/>
</dbReference>
<keyword evidence="4 6" id="KW-0238">DNA-binding</keyword>
<comment type="caution">
    <text evidence="9">The sequence shown here is derived from an EMBL/GenBank/DDBJ whole genome shotgun (WGS) entry which is preliminary data.</text>
</comment>
<dbReference type="EMBL" id="BDCX01000016">
    <property type="protein sequence ID" value="GAT70235.1"/>
    <property type="molecule type" value="Genomic_DNA"/>
</dbReference>
<protein>
    <submittedName>
        <fullName evidence="9">SARP family transcriptional regulator</fullName>
    </submittedName>
</protein>
<dbReference type="PRINTS" id="PR00364">
    <property type="entry name" value="DISEASERSIST"/>
</dbReference>
<accession>A0A161LPV0</accession>
<dbReference type="InterPro" id="IPR027417">
    <property type="entry name" value="P-loop_NTPase"/>
</dbReference>
<dbReference type="InterPro" id="IPR036388">
    <property type="entry name" value="WH-like_DNA-bd_sf"/>
</dbReference>
<dbReference type="GO" id="GO:0006355">
    <property type="term" value="P:regulation of DNA-templated transcription"/>
    <property type="evidence" value="ECO:0007669"/>
    <property type="project" value="InterPro"/>
</dbReference>
<dbReference type="Gene3D" id="1.10.8.430">
    <property type="entry name" value="Helical domain of apoptotic protease-activating factors"/>
    <property type="match status" value="1"/>
</dbReference>
<dbReference type="PANTHER" id="PTHR35807">
    <property type="entry name" value="TRANSCRIPTIONAL REGULATOR REDD-RELATED"/>
    <property type="match status" value="1"/>
</dbReference>
<keyword evidence="3" id="KW-0805">Transcription regulation</keyword>
<dbReference type="InterPro" id="IPR042197">
    <property type="entry name" value="Apaf_helical"/>
</dbReference>
<evidence type="ECO:0000256" key="2">
    <source>
        <dbReference type="ARBA" id="ARBA00022737"/>
    </source>
</evidence>
<dbReference type="InterPro" id="IPR016032">
    <property type="entry name" value="Sig_transdc_resp-reg_C-effctor"/>
</dbReference>
<dbReference type="SMART" id="SM00028">
    <property type="entry name" value="TPR"/>
    <property type="match status" value="6"/>
</dbReference>
<dbReference type="InterPro" id="IPR002182">
    <property type="entry name" value="NB-ARC"/>
</dbReference>
<reference evidence="9 10" key="1">
    <citation type="journal article" date="2016" name="Genome Announc.">
        <title>Draft Genome Sequence of Planomonospora sphaerica JCM9374, a Rare Actinomycete.</title>
        <authorList>
            <person name="Dohra H."/>
            <person name="Suzuki T."/>
            <person name="Inoue Y."/>
            <person name="Kodani S."/>
        </authorList>
    </citation>
    <scope>NUCLEOTIDE SEQUENCE [LARGE SCALE GENOMIC DNA]</scope>
    <source>
        <strain evidence="9 10">JCM 9374</strain>
    </source>
</reference>
<keyword evidence="5" id="KW-0804">Transcription</keyword>
<dbReference type="Pfam" id="PF13374">
    <property type="entry name" value="TPR_10"/>
    <property type="match status" value="1"/>
</dbReference>
<evidence type="ECO:0000256" key="7">
    <source>
        <dbReference type="SAM" id="MobiDB-lite"/>
    </source>
</evidence>
<dbReference type="SMART" id="SM00862">
    <property type="entry name" value="Trans_reg_C"/>
    <property type="match status" value="1"/>
</dbReference>
<keyword evidence="2" id="KW-0677">Repeat</keyword>
<dbReference type="SUPFAM" id="SSF52540">
    <property type="entry name" value="P-loop containing nucleoside triphosphate hydrolases"/>
    <property type="match status" value="1"/>
</dbReference>
<dbReference type="Pfam" id="PF03704">
    <property type="entry name" value="BTAD"/>
    <property type="match status" value="1"/>
</dbReference>
<dbReference type="Pfam" id="PF00486">
    <property type="entry name" value="Trans_reg_C"/>
    <property type="match status" value="1"/>
</dbReference>
<organism evidence="9 10">
    <name type="scientific">Planomonospora sphaerica</name>
    <dbReference type="NCBI Taxonomy" id="161355"/>
    <lineage>
        <taxon>Bacteria</taxon>
        <taxon>Bacillati</taxon>
        <taxon>Actinomycetota</taxon>
        <taxon>Actinomycetes</taxon>
        <taxon>Streptosporangiales</taxon>
        <taxon>Streptosporangiaceae</taxon>
        <taxon>Planomonospora</taxon>
    </lineage>
</organism>
<proteinExistence type="inferred from homology"/>
<dbReference type="InterPro" id="IPR019734">
    <property type="entry name" value="TPR_rpt"/>
</dbReference>
<dbReference type="Proteomes" id="UP000077701">
    <property type="component" value="Unassembled WGS sequence"/>
</dbReference>
<evidence type="ECO:0000259" key="8">
    <source>
        <dbReference type="PROSITE" id="PS51755"/>
    </source>
</evidence>
<dbReference type="GO" id="GO:0000160">
    <property type="term" value="P:phosphorelay signal transduction system"/>
    <property type="evidence" value="ECO:0007669"/>
    <property type="project" value="InterPro"/>
</dbReference>
<dbReference type="CDD" id="cd00383">
    <property type="entry name" value="trans_reg_C"/>
    <property type="match status" value="1"/>
</dbReference>
<dbReference type="PROSITE" id="PS51755">
    <property type="entry name" value="OMPR_PHOB"/>
    <property type="match status" value="1"/>
</dbReference>
<dbReference type="SUPFAM" id="SSF48452">
    <property type="entry name" value="TPR-like"/>
    <property type="match status" value="3"/>
</dbReference>
<dbReference type="SUPFAM" id="SSF46894">
    <property type="entry name" value="C-terminal effector domain of the bipartite response regulators"/>
    <property type="match status" value="1"/>
</dbReference>
<dbReference type="STRING" id="161355.PS9374_05915"/>
<dbReference type="AlphaFoldDB" id="A0A161LPV0"/>
<dbReference type="PANTHER" id="PTHR35807:SF1">
    <property type="entry name" value="TRANSCRIPTIONAL REGULATOR REDD"/>
    <property type="match status" value="1"/>
</dbReference>
<name>A0A161LPV0_9ACTN</name>
<dbReference type="Gene3D" id="1.25.40.10">
    <property type="entry name" value="Tetratricopeptide repeat domain"/>
    <property type="match status" value="2"/>
</dbReference>
<feature type="region of interest" description="Disordered" evidence="7">
    <location>
        <begin position="586"/>
        <end position="622"/>
    </location>
</feature>
<comment type="similarity">
    <text evidence="1">Belongs to the AfsR/DnrI/RedD regulatory family.</text>
</comment>
<dbReference type="GO" id="GO:0043531">
    <property type="term" value="F:ADP binding"/>
    <property type="evidence" value="ECO:0007669"/>
    <property type="project" value="InterPro"/>
</dbReference>
<feature type="domain" description="OmpR/PhoB-type" evidence="8">
    <location>
        <begin position="1"/>
        <end position="100"/>
    </location>
</feature>
<dbReference type="InterPro" id="IPR001867">
    <property type="entry name" value="OmpR/PhoB-type_DNA-bd"/>
</dbReference>
<evidence type="ECO:0000256" key="1">
    <source>
        <dbReference type="ARBA" id="ARBA00005820"/>
    </source>
</evidence>
<gene>
    <name evidence="9" type="ORF">PS9374_05915</name>
</gene>
<dbReference type="RefSeq" id="WP_197287230.1">
    <property type="nucleotide sequence ID" value="NZ_BDCX01000016.1"/>
</dbReference>
<dbReference type="Gene3D" id="3.40.50.300">
    <property type="entry name" value="P-loop containing nucleotide triphosphate hydrolases"/>
    <property type="match status" value="1"/>
</dbReference>
<dbReference type="Pfam" id="PF00931">
    <property type="entry name" value="NB-ARC"/>
    <property type="match status" value="1"/>
</dbReference>
<dbReference type="InterPro" id="IPR051677">
    <property type="entry name" value="AfsR-DnrI-RedD_regulator"/>
</dbReference>
<feature type="compositionally biased region" description="Gly residues" evidence="7">
    <location>
        <begin position="590"/>
        <end position="622"/>
    </location>
</feature>
<evidence type="ECO:0000256" key="3">
    <source>
        <dbReference type="ARBA" id="ARBA00023015"/>
    </source>
</evidence>
<evidence type="ECO:0000256" key="5">
    <source>
        <dbReference type="ARBA" id="ARBA00023163"/>
    </source>
</evidence>
<evidence type="ECO:0000313" key="10">
    <source>
        <dbReference type="Proteomes" id="UP000077701"/>
    </source>
</evidence>
<dbReference type="GO" id="GO:0003677">
    <property type="term" value="F:DNA binding"/>
    <property type="evidence" value="ECO:0007669"/>
    <property type="project" value="UniProtKB-UniRule"/>
</dbReference>
<keyword evidence="10" id="KW-1185">Reference proteome</keyword>
<dbReference type="InterPro" id="IPR005158">
    <property type="entry name" value="BTAD"/>
</dbReference>
<dbReference type="SMART" id="SM01043">
    <property type="entry name" value="BTAD"/>
    <property type="match status" value="1"/>
</dbReference>
<evidence type="ECO:0000256" key="4">
    <source>
        <dbReference type="ARBA" id="ARBA00023125"/>
    </source>
</evidence>
<feature type="DNA-binding region" description="OmpR/PhoB-type" evidence="6">
    <location>
        <begin position="1"/>
        <end position="100"/>
    </location>
</feature>
<evidence type="ECO:0000313" key="9">
    <source>
        <dbReference type="EMBL" id="GAT70235.1"/>
    </source>
</evidence>
<reference evidence="10" key="2">
    <citation type="submission" date="2016-04" db="EMBL/GenBank/DDBJ databases">
        <title>Planomonospora sphaerica JCM9374 whole genome shotgun sequence.</title>
        <authorList>
            <person name="Suzuki T."/>
            <person name="Dohra H."/>
            <person name="Kodani S."/>
        </authorList>
    </citation>
    <scope>NUCLEOTIDE SEQUENCE [LARGE SCALE GENOMIC DNA]</scope>
    <source>
        <strain evidence="10">JCM 9374</strain>
    </source>
</reference>
<dbReference type="InterPro" id="IPR011990">
    <property type="entry name" value="TPR-like_helical_dom_sf"/>
</dbReference>
<dbReference type="Pfam" id="PF13424">
    <property type="entry name" value="TPR_12"/>
    <property type="match status" value="3"/>
</dbReference>
<evidence type="ECO:0000256" key="6">
    <source>
        <dbReference type="PROSITE-ProRule" id="PRU01091"/>
    </source>
</evidence>
<sequence length="984" mass="105917">MEGRYVQIRFTLLGPVQVLADGDVVGGIAPRHRAVLAYLLLNAGRVISMEKLIDAVWGHDRPDTARSQVHAAITALRRALRGVGADHILGTRPGGYVALPAPGWLDVQDFTELVAAGRFRDALGLWNGDALADVQAAYAQGARALLDDRRLTAVERLMQAELDAGRHSRVLDELAGHVAAQPLRERLVGQLVLALHRSGRQADALAAARSYRTALAEEQGLDPGRAFAELEQAVLTDAPALRITAEVAAEDQNRDQDQDQGKAGDRIRSNFLPYDIPDFAGRTAELDRLVSGRRNAIVTIDGMAGIGKTTLAVRAAHRLADRFPDGQLFIDLRAHTAGQDPLPASAALEALLRQLGLTDIPTAESERSALWRAELARRRVIAVLDNAADDEHVRPLLPGVSDSLLLITSRRRLTGLDGAHALSVEVLPSRDAVALFESIVGERAADEPEAVHEVLEACGYLPLAIRISAARLQHRPRWTVSYLAGRLHDERRRLAELATSERSVAAAFTVSYEQLGTAEQRMFRLLGLAPGQDIEPHAAAALADVPVFEAEGLLEGLLDAHMLLQREPGRYTLHDLLREHARSLNEAERPGGGTDGGPGGDADGGPGGDADGGPGGDADGGPGGGALMRLLLHYLHRSRSAVRLLFPHSVPDRPNMPPQITPVEPIGGAAEAIGWLDAERANIIATVVHGPEVCISHLAVALSPYLDRRAHHDDALTLHGIALQRSRALGEHAMPPGRALADLSWTHWRRGDYEQAEDFARQALAACEDPHERSLALNALGNVAWRRRESAEAEKHLKEALDLTRIAGDRAREGFVLADLGMILVQTGRHEEARRHLDLALALHRKEGDRLGEARVLNHLGSALRNQGRAEEAMARHRRAGELYRAMGNGSDEASALNGLGEAALALGDPARAIDEHTAALALAGAARNRPEQARAHDGLARAHLGLGQDDRAREHGRSALGLYEELGVPETDEVRAFLGGAQA</sequence>